<sequence length="252" mass="28483">MILFRVREANPSSREPGFIFDATYPRPFLHRGLQMSSFVTSLGAFVVISSILATQEWIRSTIAIRDSSSNGSVIITYGLLRGKSVQELNHGLAESDKSFEGLGHASFNSEKPVETVFLMVLTLTILREFLIAFLTLVNSICKPQTRPSPSGQPTWERLRTAFIFITLLLFVGNTQSNHLSEQLAQKLYPTYPASTHQGTSHSYGYSFWLVLLVILLNVASVVVIIFYQKARYQRKQEQRKPMEYAPRDGILF</sequence>
<comment type="subcellular location">
    <subcellularLocation>
        <location evidence="1">Membrane</location>
        <topology evidence="1">Multi-pass membrane protein</topology>
    </subcellularLocation>
</comment>
<evidence type="ECO:0000256" key="3">
    <source>
        <dbReference type="ARBA" id="ARBA00022692"/>
    </source>
</evidence>
<dbReference type="GO" id="GO:0016020">
    <property type="term" value="C:membrane"/>
    <property type="evidence" value="ECO:0007669"/>
    <property type="project" value="UniProtKB-SubCell"/>
</dbReference>
<keyword evidence="5 6" id="KW-0472">Membrane</keyword>
<keyword evidence="4 6" id="KW-1133">Transmembrane helix</keyword>
<evidence type="ECO:0008006" key="9">
    <source>
        <dbReference type="Google" id="ProtNLM"/>
    </source>
</evidence>
<organism evidence="7 8">
    <name type="scientific">Sus scrofa</name>
    <name type="common">Pig</name>
    <dbReference type="NCBI Taxonomy" id="9823"/>
    <lineage>
        <taxon>Eukaryota</taxon>
        <taxon>Metazoa</taxon>
        <taxon>Chordata</taxon>
        <taxon>Craniata</taxon>
        <taxon>Vertebrata</taxon>
        <taxon>Euteleostomi</taxon>
        <taxon>Mammalia</taxon>
        <taxon>Eutheria</taxon>
        <taxon>Laurasiatheria</taxon>
        <taxon>Artiodactyla</taxon>
        <taxon>Suina</taxon>
        <taxon>Suidae</taxon>
        <taxon>Sus</taxon>
    </lineage>
</organism>
<accession>A0A8D1WGK1</accession>
<evidence type="ECO:0000256" key="6">
    <source>
        <dbReference type="SAM" id="Phobius"/>
    </source>
</evidence>
<feature type="transmembrane region" description="Helical" evidence="6">
    <location>
        <begin position="158"/>
        <end position="176"/>
    </location>
</feature>
<evidence type="ECO:0000313" key="8">
    <source>
        <dbReference type="Proteomes" id="UP000694723"/>
    </source>
</evidence>
<reference evidence="7" key="1">
    <citation type="submission" date="2025-08" db="UniProtKB">
        <authorList>
            <consortium name="Ensembl"/>
        </authorList>
    </citation>
    <scope>IDENTIFICATION</scope>
</reference>
<evidence type="ECO:0000256" key="4">
    <source>
        <dbReference type="ARBA" id="ARBA00022989"/>
    </source>
</evidence>
<dbReference type="GO" id="GO:0007605">
    <property type="term" value="P:sensory perception of sound"/>
    <property type="evidence" value="ECO:0007669"/>
    <property type="project" value="UniProtKB-ARBA"/>
</dbReference>
<feature type="transmembrane region" description="Helical" evidence="6">
    <location>
        <begin position="205"/>
        <end position="227"/>
    </location>
</feature>
<name>A0A8D1WGK1_PIG</name>
<evidence type="ECO:0000256" key="5">
    <source>
        <dbReference type="ARBA" id="ARBA00023136"/>
    </source>
</evidence>
<feature type="transmembrane region" description="Helical" evidence="6">
    <location>
        <begin position="35"/>
        <end position="53"/>
    </location>
</feature>
<comment type="similarity">
    <text evidence="2">Belongs to the clarin family.</text>
</comment>
<feature type="transmembrane region" description="Helical" evidence="6">
    <location>
        <begin position="116"/>
        <end position="137"/>
    </location>
</feature>
<dbReference type="PANTHER" id="PTHR31548">
    <property type="entry name" value="CLARIN"/>
    <property type="match status" value="1"/>
</dbReference>
<proteinExistence type="inferred from homology"/>
<dbReference type="PANTHER" id="PTHR31548:SF3">
    <property type="entry name" value="CLARIN-3"/>
    <property type="match status" value="1"/>
</dbReference>
<dbReference type="AlphaFoldDB" id="A0A8D1WGK1"/>
<evidence type="ECO:0000256" key="2">
    <source>
        <dbReference type="ARBA" id="ARBA00005787"/>
    </source>
</evidence>
<dbReference type="Proteomes" id="UP000694723">
    <property type="component" value="Unplaced"/>
</dbReference>
<protein>
    <recommendedName>
        <fullName evidence="9">Clarin 3</fullName>
    </recommendedName>
</protein>
<evidence type="ECO:0000313" key="7">
    <source>
        <dbReference type="Ensembl" id="ENSSSCP00060038521.1"/>
    </source>
</evidence>
<evidence type="ECO:0000256" key="1">
    <source>
        <dbReference type="ARBA" id="ARBA00004141"/>
    </source>
</evidence>
<dbReference type="Ensembl" id="ENSSSCT00060089023.1">
    <property type="protein sequence ID" value="ENSSSCP00060038521.1"/>
    <property type="gene ID" value="ENSSSCG00060065193.1"/>
</dbReference>
<dbReference type="InterPro" id="IPR026748">
    <property type="entry name" value="Clarin"/>
</dbReference>
<keyword evidence="3 6" id="KW-0812">Transmembrane</keyword>